<protein>
    <submittedName>
        <fullName evidence="3">von Willebrand factor A domain-containing protein 5A</fullName>
    </submittedName>
</protein>
<keyword evidence="4" id="KW-1185">Reference proteome</keyword>
<dbReference type="InterPro" id="IPR014722">
    <property type="entry name" value="Rib_uL2_dom2"/>
</dbReference>
<feature type="domain" description="VWFA" evidence="1">
    <location>
        <begin position="250"/>
        <end position="421"/>
    </location>
</feature>
<dbReference type="InterPro" id="IPR008991">
    <property type="entry name" value="Translation_prot_SH3-like_sf"/>
</dbReference>
<dbReference type="PROSITE" id="PS51468">
    <property type="entry name" value="VIT"/>
    <property type="match status" value="1"/>
</dbReference>
<dbReference type="EMBL" id="JAPFFF010000019">
    <property type="protein sequence ID" value="KAK8858199.1"/>
    <property type="molecule type" value="Genomic_DNA"/>
</dbReference>
<dbReference type="InterPro" id="IPR013694">
    <property type="entry name" value="VIT"/>
</dbReference>
<gene>
    <name evidence="3" type="ORF">M9Y10_013300</name>
</gene>
<dbReference type="Pfam" id="PF08487">
    <property type="entry name" value="VIT"/>
    <property type="match status" value="1"/>
</dbReference>
<dbReference type="PANTHER" id="PTHR45737:SF6">
    <property type="entry name" value="VON WILLEBRAND FACTOR A DOMAIN-CONTAINING PROTEIN 5A"/>
    <property type="match status" value="1"/>
</dbReference>
<dbReference type="InterPro" id="IPR036465">
    <property type="entry name" value="vWFA_dom_sf"/>
</dbReference>
<evidence type="ECO:0000313" key="3">
    <source>
        <dbReference type="EMBL" id="KAK8858199.1"/>
    </source>
</evidence>
<reference evidence="3 4" key="1">
    <citation type="submission" date="2024-04" db="EMBL/GenBank/DDBJ databases">
        <title>Tritrichomonas musculus Genome.</title>
        <authorList>
            <person name="Alves-Ferreira E."/>
            <person name="Grigg M."/>
            <person name="Lorenzi H."/>
            <person name="Galac M."/>
        </authorList>
    </citation>
    <scope>NUCLEOTIDE SEQUENCE [LARGE SCALE GENOMIC DNA]</scope>
    <source>
        <strain evidence="3 4">EAF2021</strain>
    </source>
</reference>
<dbReference type="SUPFAM" id="SSF50104">
    <property type="entry name" value="Translation proteins SH3-like domain"/>
    <property type="match status" value="1"/>
</dbReference>
<dbReference type="InterPro" id="IPR002035">
    <property type="entry name" value="VWF_A"/>
</dbReference>
<evidence type="ECO:0000313" key="4">
    <source>
        <dbReference type="Proteomes" id="UP001470230"/>
    </source>
</evidence>
<dbReference type="Pfam" id="PF21485">
    <property type="entry name" value="IF5A-like_N"/>
    <property type="match status" value="1"/>
</dbReference>
<accession>A0ABR2I6P7</accession>
<comment type="caution">
    <text evidence="3">The sequence shown here is derived from an EMBL/GenBank/DDBJ whole genome shotgun (WGS) entry which is preliminary data.</text>
</comment>
<name>A0ABR2I6P7_9EUKA</name>
<dbReference type="Gene3D" id="3.40.50.410">
    <property type="entry name" value="von Willebrand factor, type A domain"/>
    <property type="match status" value="1"/>
</dbReference>
<dbReference type="InterPro" id="IPR048670">
    <property type="entry name" value="IF5A-like_N"/>
</dbReference>
<dbReference type="Pfam" id="PF13768">
    <property type="entry name" value="VWA_3"/>
    <property type="match status" value="1"/>
</dbReference>
<feature type="domain" description="VIT" evidence="2">
    <location>
        <begin position="3"/>
        <end position="131"/>
    </location>
</feature>
<sequence>MTFGSCCILKDNEFYAMKSHEVHIEGVQKCLILNLEVSQTFRNTSEEIAHISYVFPNDLKICIYETSFILNDQLIRSKLVEKKEGREIYKEAVVKGKTAIYGSNIAFGLTEFKLGNLPINSECKVILKMAFKANLIDLNTFYFKFPLDVYFPNGSVNCLNIKSNFSMSVQADKETIDSVFSNVTNGQYDSKNKIYKISNEIKNNVDENSIILRFKTQDIIESSLMLSLQNNYCAVSIVNDHKEDDKINKEYIFLVDCSGSMYGESIRNAGTALEIFVRSLPEKSFFNIVRFGSKFELLYDYSIEYNEKSAARAIELAKTISANLGGTNIYRPLEEIFKTRPLFGQRCVFILTDGEVKDRENVINLVELNSKSNTCFTIGFGSGCDAGLMERIAEISGGKSDFIQEGDSISEKVIPQLQSSLSRVIEDIEIYCEGEDNDSFEITPFPIPCLSYNSAIQLFINGKGNKDENPFQHGILASGQSKDKLIDIPIYNVFELDNYEEDQFGCSKGMNIWKAIAPLFSFDLLKNYEQMLDISPKMKKKAIEISIASGVLCKFTGYVGMIESKNRSSARSLEKNGFVIIDGKQCKILNMRRAKTGKHGHGKTSLVLQDLSTGERIEKMLPSSQVNIVLNEESDANSAKNNNFDLILLLNYQKIDGYWENHQEVNKIAGIDIDHIDDLKLNDEELEDKCIATFVAIAILHVMASDKIKSWKMIEEKGITWLKKTLAGTNVDDLLIEIEQLVQKQTNK</sequence>
<organism evidence="3 4">
    <name type="scientific">Tritrichomonas musculus</name>
    <dbReference type="NCBI Taxonomy" id="1915356"/>
    <lineage>
        <taxon>Eukaryota</taxon>
        <taxon>Metamonada</taxon>
        <taxon>Parabasalia</taxon>
        <taxon>Tritrichomonadida</taxon>
        <taxon>Tritrichomonadidae</taxon>
        <taxon>Tritrichomonas</taxon>
    </lineage>
</organism>
<evidence type="ECO:0000259" key="1">
    <source>
        <dbReference type="PROSITE" id="PS50234"/>
    </source>
</evidence>
<dbReference type="Gene3D" id="2.30.30.30">
    <property type="match status" value="1"/>
</dbReference>
<dbReference type="SUPFAM" id="SSF53300">
    <property type="entry name" value="vWA-like"/>
    <property type="match status" value="1"/>
</dbReference>
<dbReference type="Proteomes" id="UP001470230">
    <property type="component" value="Unassembled WGS sequence"/>
</dbReference>
<proteinExistence type="predicted"/>
<dbReference type="PANTHER" id="PTHR45737">
    <property type="entry name" value="VON WILLEBRAND FACTOR A DOMAIN-CONTAINING PROTEIN 5A"/>
    <property type="match status" value="1"/>
</dbReference>
<dbReference type="SMART" id="SM00327">
    <property type="entry name" value="VWA"/>
    <property type="match status" value="1"/>
</dbReference>
<evidence type="ECO:0000259" key="2">
    <source>
        <dbReference type="PROSITE" id="PS51468"/>
    </source>
</evidence>
<dbReference type="PROSITE" id="PS50234">
    <property type="entry name" value="VWFA"/>
    <property type="match status" value="1"/>
</dbReference>